<dbReference type="PANTHER" id="PTHR43047">
    <property type="entry name" value="TWO-COMPONENT HISTIDINE PROTEIN KINASE"/>
    <property type="match status" value="1"/>
</dbReference>
<dbReference type="CDD" id="cd00082">
    <property type="entry name" value="HisKA"/>
    <property type="match status" value="1"/>
</dbReference>
<dbReference type="SUPFAM" id="SSF52172">
    <property type="entry name" value="CheY-like"/>
    <property type="match status" value="1"/>
</dbReference>
<dbReference type="RefSeq" id="WP_369062030.1">
    <property type="nucleotide sequence ID" value="NZ_CP158375.1"/>
</dbReference>
<dbReference type="SMART" id="SM00448">
    <property type="entry name" value="REC"/>
    <property type="match status" value="1"/>
</dbReference>
<dbReference type="InterPro" id="IPR036890">
    <property type="entry name" value="HATPase_C_sf"/>
</dbReference>
<evidence type="ECO:0000259" key="8">
    <source>
        <dbReference type="PROSITE" id="PS50110"/>
    </source>
</evidence>
<evidence type="ECO:0000313" key="9">
    <source>
        <dbReference type="EMBL" id="XDO98262.1"/>
    </source>
</evidence>
<feature type="domain" description="Response regulatory" evidence="8">
    <location>
        <begin position="723"/>
        <end position="837"/>
    </location>
</feature>
<dbReference type="Gene3D" id="3.30.565.10">
    <property type="entry name" value="Histidine kinase-like ATPase, C-terminal domain"/>
    <property type="match status" value="1"/>
</dbReference>
<dbReference type="SMART" id="SM00387">
    <property type="entry name" value="HATPase_c"/>
    <property type="match status" value="1"/>
</dbReference>
<evidence type="ECO:0000256" key="5">
    <source>
        <dbReference type="ARBA" id="ARBA00022777"/>
    </source>
</evidence>
<dbReference type="InterPro" id="IPR005467">
    <property type="entry name" value="His_kinase_dom"/>
</dbReference>
<feature type="domain" description="Histidine kinase" evidence="7">
    <location>
        <begin position="477"/>
        <end position="698"/>
    </location>
</feature>
<organism evidence="9">
    <name type="scientific">Caulobacter sp. 73W</name>
    <dbReference type="NCBI Taxonomy" id="3161137"/>
    <lineage>
        <taxon>Bacteria</taxon>
        <taxon>Pseudomonadati</taxon>
        <taxon>Pseudomonadota</taxon>
        <taxon>Alphaproteobacteria</taxon>
        <taxon>Caulobacterales</taxon>
        <taxon>Caulobacteraceae</taxon>
        <taxon>Caulobacter</taxon>
    </lineage>
</organism>
<dbReference type="EMBL" id="CP158375">
    <property type="protein sequence ID" value="XDO98262.1"/>
    <property type="molecule type" value="Genomic_DNA"/>
</dbReference>
<evidence type="ECO:0000256" key="3">
    <source>
        <dbReference type="ARBA" id="ARBA00022553"/>
    </source>
</evidence>
<keyword evidence="5" id="KW-0418">Kinase</keyword>
<dbReference type="CDD" id="cd16922">
    <property type="entry name" value="HATPase_EvgS-ArcB-TorS-like"/>
    <property type="match status" value="1"/>
</dbReference>
<dbReference type="PRINTS" id="PR00344">
    <property type="entry name" value="BCTRLSENSOR"/>
</dbReference>
<evidence type="ECO:0000256" key="4">
    <source>
        <dbReference type="ARBA" id="ARBA00022679"/>
    </source>
</evidence>
<dbReference type="CDD" id="cd17546">
    <property type="entry name" value="REC_hyHK_CKI1_RcsC-like"/>
    <property type="match status" value="1"/>
</dbReference>
<accession>A0AB39KXJ7</accession>
<dbReference type="InterPro" id="IPR001789">
    <property type="entry name" value="Sig_transdc_resp-reg_receiver"/>
</dbReference>
<dbReference type="Pfam" id="PF02518">
    <property type="entry name" value="HATPase_c"/>
    <property type="match status" value="1"/>
</dbReference>
<gene>
    <name evidence="9" type="ORF">ABOZ73_07550</name>
</gene>
<dbReference type="Gene3D" id="3.40.50.2300">
    <property type="match status" value="1"/>
</dbReference>
<evidence type="ECO:0000256" key="1">
    <source>
        <dbReference type="ARBA" id="ARBA00000085"/>
    </source>
</evidence>
<dbReference type="InterPro" id="IPR036097">
    <property type="entry name" value="HisK_dim/P_sf"/>
</dbReference>
<dbReference type="InterPro" id="IPR003594">
    <property type="entry name" value="HATPase_dom"/>
</dbReference>
<name>A0AB39KXJ7_9CAUL</name>
<dbReference type="SUPFAM" id="SSF47384">
    <property type="entry name" value="Homodimeric domain of signal transducing histidine kinase"/>
    <property type="match status" value="1"/>
</dbReference>
<dbReference type="SMART" id="SM00388">
    <property type="entry name" value="HisKA"/>
    <property type="match status" value="1"/>
</dbReference>
<dbReference type="InterPro" id="IPR011006">
    <property type="entry name" value="CheY-like_superfamily"/>
</dbReference>
<evidence type="ECO:0000256" key="6">
    <source>
        <dbReference type="PROSITE-ProRule" id="PRU00169"/>
    </source>
</evidence>
<dbReference type="PANTHER" id="PTHR43047:SF78">
    <property type="entry name" value="SENSORY_REGULATORY PROTEIN RPFC"/>
    <property type="match status" value="1"/>
</dbReference>
<dbReference type="SUPFAM" id="SSF55874">
    <property type="entry name" value="ATPase domain of HSP90 chaperone/DNA topoisomerase II/histidine kinase"/>
    <property type="match status" value="1"/>
</dbReference>
<dbReference type="AlphaFoldDB" id="A0AB39KXJ7"/>
<evidence type="ECO:0000256" key="2">
    <source>
        <dbReference type="ARBA" id="ARBA00012438"/>
    </source>
</evidence>
<dbReference type="Gene3D" id="1.10.287.130">
    <property type="match status" value="1"/>
</dbReference>
<dbReference type="InterPro" id="IPR003661">
    <property type="entry name" value="HisK_dim/P_dom"/>
</dbReference>
<proteinExistence type="predicted"/>
<comment type="catalytic activity">
    <reaction evidence="1">
        <text>ATP + protein L-histidine = ADP + protein N-phospho-L-histidine.</text>
        <dbReference type="EC" id="2.7.13.3"/>
    </reaction>
</comment>
<dbReference type="GO" id="GO:0000155">
    <property type="term" value="F:phosphorelay sensor kinase activity"/>
    <property type="evidence" value="ECO:0007669"/>
    <property type="project" value="InterPro"/>
</dbReference>
<keyword evidence="4" id="KW-0808">Transferase</keyword>
<dbReference type="EC" id="2.7.13.3" evidence="2"/>
<dbReference type="PROSITE" id="PS50110">
    <property type="entry name" value="RESPONSE_REGULATORY"/>
    <property type="match status" value="1"/>
</dbReference>
<dbReference type="PROSITE" id="PS50109">
    <property type="entry name" value="HIS_KIN"/>
    <property type="match status" value="1"/>
</dbReference>
<dbReference type="Pfam" id="PF00072">
    <property type="entry name" value="Response_reg"/>
    <property type="match status" value="1"/>
</dbReference>
<protein>
    <recommendedName>
        <fullName evidence="2">histidine kinase</fullName>
        <ecNumber evidence="2">2.7.13.3</ecNumber>
    </recommendedName>
</protein>
<reference evidence="9" key="1">
    <citation type="submission" date="2024-06" db="EMBL/GenBank/DDBJ databases">
        <title>Caulobacter inopinatus, sp. nov.</title>
        <authorList>
            <person name="Donachie S.P."/>
        </authorList>
    </citation>
    <scope>NUCLEOTIDE SEQUENCE</scope>
    <source>
        <strain evidence="9">73W</strain>
    </source>
</reference>
<evidence type="ECO:0000259" key="7">
    <source>
        <dbReference type="PROSITE" id="PS50109"/>
    </source>
</evidence>
<keyword evidence="3 6" id="KW-0597">Phosphoprotein</keyword>
<dbReference type="Pfam" id="PF00512">
    <property type="entry name" value="HisKA"/>
    <property type="match status" value="1"/>
</dbReference>
<sequence>MFRQEKSGQKGARVSVWAPLCALLVALTFGHAPAFAGPIGERLQTLGQDVLHDAETLSVADVETVGEAALRRSGRERFISLWWVMTYYRYNQSSPDLERWSAAVEETGRFESDESLKGLAAIMRLTDASTRSRAPIARQTWERIERQGGDVRLAARLERVRIAAERQSYGDATRLATLLIQEAERDPKTVAIAAEAHFLNASVLADLGDNLGSLDHAARAIALDRQSQFKRHDSKRVYFLSYLAAQAGEDAAARRLLAMHRTLIPSSGGIQAVFFNRYVCAKVARDRGDARQVLECLEPLTKTLDQPAHGFETSALRLRLEARAELGDVAGARADLARLRAAPADAKPTAVAVEDLAQAYLLRAEGRHAEAFATLDRARKATLARLQADQRNRTAEISETLQQELSVERDRADREAQAARLNSNLKIAWSIVAGLLGLVVAVGAAFAIQQRRLASQIAERREAAEAASKAKSDFLATMSHELRTPLNAVLGLATTLEREPLQPSVAEQVQLIALCGRSMLAVLNDVLDLSKVEAGKLEVVSAPADLMAICDELARLHGVVARDKGLELTLQAPSSPTPSLMFDELRVRQCISNLLSNAVKFTQSGQVGLTVEVETLSDNHCRTRVSVSDTGEGLSASDLERLFGAFEQAHAQSLVDGVGTGLGLHITRRLARLMGGDVEVISQPGEGSVFVLTFLCELASSAAQTEGEPAAHPLDAVSLDGLRVLVADDHPVNRQVIRLMLEPMGCCIFEAKDGADALEQAAAHDFDIVLMDLNMPGVDGLQATRRLLTAQPHLTVLGLTADVRPHQLAACLAAGMKEVVAKPVELGQLIGAVSGQIASGATREPSEAVKRAIGGSTP</sequence>
<dbReference type="InterPro" id="IPR004358">
    <property type="entry name" value="Sig_transdc_His_kin-like_C"/>
</dbReference>
<feature type="modified residue" description="4-aspartylphosphate" evidence="6">
    <location>
        <position position="772"/>
    </location>
</feature>